<gene>
    <name evidence="2" type="ORF">NDU88_007340</name>
</gene>
<dbReference type="AlphaFoldDB" id="A0AAV7NVY5"/>
<evidence type="ECO:0000313" key="2">
    <source>
        <dbReference type="EMBL" id="KAJ1119154.1"/>
    </source>
</evidence>
<reference evidence="2" key="1">
    <citation type="journal article" date="2022" name="bioRxiv">
        <title>Sequencing and chromosome-scale assembly of the giantPleurodeles waltlgenome.</title>
        <authorList>
            <person name="Brown T."/>
            <person name="Elewa A."/>
            <person name="Iarovenko S."/>
            <person name="Subramanian E."/>
            <person name="Araus A.J."/>
            <person name="Petzold A."/>
            <person name="Susuki M."/>
            <person name="Suzuki K.-i.T."/>
            <person name="Hayashi T."/>
            <person name="Toyoda A."/>
            <person name="Oliveira C."/>
            <person name="Osipova E."/>
            <person name="Leigh N.D."/>
            <person name="Simon A."/>
            <person name="Yun M.H."/>
        </authorList>
    </citation>
    <scope>NUCLEOTIDE SEQUENCE</scope>
    <source>
        <strain evidence="2">20211129_DDA</strain>
        <tissue evidence="2">Liver</tissue>
    </source>
</reference>
<dbReference type="EMBL" id="JANPWB010000012">
    <property type="protein sequence ID" value="KAJ1119154.1"/>
    <property type="molecule type" value="Genomic_DNA"/>
</dbReference>
<keyword evidence="3" id="KW-1185">Reference proteome</keyword>
<feature type="region of interest" description="Disordered" evidence="1">
    <location>
        <begin position="124"/>
        <end position="194"/>
    </location>
</feature>
<feature type="compositionally biased region" description="Low complexity" evidence="1">
    <location>
        <begin position="36"/>
        <end position="46"/>
    </location>
</feature>
<feature type="compositionally biased region" description="Low complexity" evidence="1">
    <location>
        <begin position="168"/>
        <end position="194"/>
    </location>
</feature>
<feature type="region of interest" description="Disordered" evidence="1">
    <location>
        <begin position="18"/>
        <end position="69"/>
    </location>
</feature>
<evidence type="ECO:0000256" key="1">
    <source>
        <dbReference type="SAM" id="MobiDB-lite"/>
    </source>
</evidence>
<dbReference type="Proteomes" id="UP001066276">
    <property type="component" value="Chromosome 8"/>
</dbReference>
<sequence length="233" mass="24403">MSFLSWALSVLCGNQGRDAPVSSKRTVQEGARGTHPIASAPSSISSGVNQSPRLQRLKGPPNQIPPSAGPHPVLSTIQGVLSSPFLCRPSSCTGQQISGAAARGNHISLSLLSAFMAGCRIVPTHRGLPGNPGRETREAGSDYGSPSLQRLPALDRLSRSGEASTSGPATSPRRPRRNAPAAPQHSGWGPPQGRGRGRLLLSGSLCPRGVKYVVKDILAEAVTELIKVHLFIH</sequence>
<organism evidence="2 3">
    <name type="scientific">Pleurodeles waltl</name>
    <name type="common">Iberian ribbed newt</name>
    <dbReference type="NCBI Taxonomy" id="8319"/>
    <lineage>
        <taxon>Eukaryota</taxon>
        <taxon>Metazoa</taxon>
        <taxon>Chordata</taxon>
        <taxon>Craniata</taxon>
        <taxon>Vertebrata</taxon>
        <taxon>Euteleostomi</taxon>
        <taxon>Amphibia</taxon>
        <taxon>Batrachia</taxon>
        <taxon>Caudata</taxon>
        <taxon>Salamandroidea</taxon>
        <taxon>Salamandridae</taxon>
        <taxon>Pleurodelinae</taxon>
        <taxon>Pleurodeles</taxon>
    </lineage>
</organism>
<name>A0AAV7NVY5_PLEWA</name>
<proteinExistence type="predicted"/>
<comment type="caution">
    <text evidence="2">The sequence shown here is derived from an EMBL/GenBank/DDBJ whole genome shotgun (WGS) entry which is preliminary data.</text>
</comment>
<protein>
    <submittedName>
        <fullName evidence="2">Uncharacterized protein</fullName>
    </submittedName>
</protein>
<evidence type="ECO:0000313" key="3">
    <source>
        <dbReference type="Proteomes" id="UP001066276"/>
    </source>
</evidence>
<accession>A0AAV7NVY5</accession>